<evidence type="ECO:0000256" key="2">
    <source>
        <dbReference type="ARBA" id="ARBA00001460"/>
    </source>
</evidence>
<dbReference type="CDD" id="cd11534">
    <property type="entry name" value="NTP-PPase_HisIE_like"/>
    <property type="match status" value="1"/>
</dbReference>
<dbReference type="UniPathway" id="UPA00031">
    <property type="reaction ID" value="UER00007"/>
</dbReference>
<dbReference type="PANTHER" id="PTHR42945:SF9">
    <property type="entry name" value="HISTIDINE BIOSYNTHESIS BIFUNCTIONAL PROTEIN HISIE"/>
    <property type="match status" value="1"/>
</dbReference>
<dbReference type="Pfam" id="PF01503">
    <property type="entry name" value="PRA-PH"/>
    <property type="match status" value="1"/>
</dbReference>
<comment type="pathway">
    <text evidence="4 15">Amino-acid biosynthesis; L-histidine biosynthesis; L-histidine from 5-phospho-alpha-D-ribose 1-diphosphate: step 3/9.</text>
</comment>
<dbReference type="EC" id="3.6.1.31" evidence="15"/>
<comment type="subcellular location">
    <subcellularLocation>
        <location evidence="3 15">Cytoplasm</location>
    </subcellularLocation>
</comment>
<evidence type="ECO:0000256" key="3">
    <source>
        <dbReference type="ARBA" id="ARBA00004496"/>
    </source>
</evidence>
<organism evidence="17 18">
    <name type="scientific">Eubacterium barkeri</name>
    <name type="common">Clostridium barkeri</name>
    <dbReference type="NCBI Taxonomy" id="1528"/>
    <lineage>
        <taxon>Bacteria</taxon>
        <taxon>Bacillati</taxon>
        <taxon>Bacillota</taxon>
        <taxon>Clostridia</taxon>
        <taxon>Eubacteriales</taxon>
        <taxon>Eubacteriaceae</taxon>
        <taxon>Eubacterium</taxon>
    </lineage>
</organism>
<dbReference type="InterPro" id="IPR008179">
    <property type="entry name" value="HisE"/>
</dbReference>
<accession>A0A1H3H7C6</accession>
<dbReference type="InterPro" id="IPR021130">
    <property type="entry name" value="PRib-ATP_PPHydrolase-like"/>
</dbReference>
<keyword evidence="12 15" id="KW-0067">ATP-binding</keyword>
<comment type="catalytic activity">
    <reaction evidence="2 15">
        <text>1-(5-phospho-beta-D-ribosyl)-ATP + H2O = 1-(5-phospho-beta-D-ribosyl)-5'-AMP + diphosphate + H(+)</text>
        <dbReference type="Rhea" id="RHEA:22828"/>
        <dbReference type="ChEBI" id="CHEBI:15377"/>
        <dbReference type="ChEBI" id="CHEBI:15378"/>
        <dbReference type="ChEBI" id="CHEBI:33019"/>
        <dbReference type="ChEBI" id="CHEBI:59457"/>
        <dbReference type="ChEBI" id="CHEBI:73183"/>
        <dbReference type="EC" id="3.6.1.31"/>
    </reaction>
</comment>
<comment type="catalytic activity">
    <reaction evidence="1 15">
        <text>1-(5-phospho-beta-D-ribosyl)-5'-AMP + H2O = 1-(5-phospho-beta-D-ribosyl)-5-[(5-phospho-beta-D-ribosylamino)methylideneamino]imidazole-4-carboxamide</text>
        <dbReference type="Rhea" id="RHEA:20049"/>
        <dbReference type="ChEBI" id="CHEBI:15377"/>
        <dbReference type="ChEBI" id="CHEBI:58435"/>
        <dbReference type="ChEBI" id="CHEBI:59457"/>
        <dbReference type="EC" id="3.5.4.19"/>
    </reaction>
</comment>
<comment type="similarity">
    <text evidence="7 15">In the N-terminal section; belongs to the PRA-CH family.</text>
</comment>
<evidence type="ECO:0000256" key="10">
    <source>
        <dbReference type="ARBA" id="ARBA00022741"/>
    </source>
</evidence>
<feature type="region of interest" description="Phosphoribosyl-ATP pyrophosphohydrolase" evidence="15">
    <location>
        <begin position="131"/>
        <end position="226"/>
    </location>
</feature>
<dbReference type="Proteomes" id="UP000199652">
    <property type="component" value="Unassembled WGS sequence"/>
</dbReference>
<feature type="region of interest" description="Phosphoribosyl-AMP cyclohydrolase" evidence="15">
    <location>
        <begin position="1"/>
        <end position="130"/>
    </location>
</feature>
<dbReference type="InterPro" id="IPR038019">
    <property type="entry name" value="PRib_AMP_CycHydrolase_sf"/>
</dbReference>
<dbReference type="InterPro" id="IPR026660">
    <property type="entry name" value="PRA-CH"/>
</dbReference>
<evidence type="ECO:0000256" key="4">
    <source>
        <dbReference type="ARBA" id="ARBA00005169"/>
    </source>
</evidence>
<evidence type="ECO:0000256" key="13">
    <source>
        <dbReference type="ARBA" id="ARBA00023102"/>
    </source>
</evidence>
<feature type="domain" description="Phosphoribosyl-AMP cyclohydrolase" evidence="16">
    <location>
        <begin position="41"/>
        <end position="114"/>
    </location>
</feature>
<evidence type="ECO:0000256" key="15">
    <source>
        <dbReference type="HAMAP-Rule" id="MF_01019"/>
    </source>
</evidence>
<keyword evidence="13 15" id="KW-0368">Histidine biosynthesis</keyword>
<keyword evidence="18" id="KW-1185">Reference proteome</keyword>
<dbReference type="GO" id="GO:0005737">
    <property type="term" value="C:cytoplasm"/>
    <property type="evidence" value="ECO:0007669"/>
    <property type="project" value="UniProtKB-SubCell"/>
</dbReference>
<keyword evidence="14 15" id="KW-0511">Multifunctional enzyme</keyword>
<reference evidence="18" key="1">
    <citation type="submission" date="2016-10" db="EMBL/GenBank/DDBJ databases">
        <authorList>
            <person name="Varghese N."/>
            <person name="Submissions S."/>
        </authorList>
    </citation>
    <scope>NUCLEOTIDE SEQUENCE [LARGE SCALE GENOMIC DNA]</scope>
    <source>
        <strain evidence="18">VPI 5359</strain>
    </source>
</reference>
<gene>
    <name evidence="15" type="primary">hisI</name>
    <name evidence="15" type="synonym">hisIE</name>
    <name evidence="17" type="ORF">SAMN04488579_11661</name>
</gene>
<dbReference type="Pfam" id="PF01502">
    <property type="entry name" value="PRA-CH"/>
    <property type="match status" value="1"/>
</dbReference>
<evidence type="ECO:0000256" key="14">
    <source>
        <dbReference type="ARBA" id="ARBA00023268"/>
    </source>
</evidence>
<name>A0A1H3H7C6_EUBBA</name>
<dbReference type="NCBIfam" id="NF002747">
    <property type="entry name" value="PRK02759.1"/>
    <property type="match status" value="1"/>
</dbReference>
<keyword evidence="11 15" id="KW-0378">Hydrolase</keyword>
<dbReference type="HAMAP" id="MF_01020">
    <property type="entry name" value="HisE"/>
    <property type="match status" value="1"/>
</dbReference>
<dbReference type="PANTHER" id="PTHR42945">
    <property type="entry name" value="HISTIDINE BIOSYNTHESIS BIFUNCTIONAL PROTEIN"/>
    <property type="match status" value="1"/>
</dbReference>
<evidence type="ECO:0000256" key="8">
    <source>
        <dbReference type="ARBA" id="ARBA00022490"/>
    </source>
</evidence>
<evidence type="ECO:0000256" key="11">
    <source>
        <dbReference type="ARBA" id="ARBA00022801"/>
    </source>
</evidence>
<dbReference type="GO" id="GO:0005524">
    <property type="term" value="F:ATP binding"/>
    <property type="evidence" value="ECO:0007669"/>
    <property type="project" value="UniProtKB-KW"/>
</dbReference>
<dbReference type="Gene3D" id="3.10.20.810">
    <property type="entry name" value="Phosphoribosyl-AMP cyclohydrolase"/>
    <property type="match status" value="1"/>
</dbReference>
<keyword evidence="10 15" id="KW-0547">Nucleotide-binding</keyword>
<evidence type="ECO:0000313" key="18">
    <source>
        <dbReference type="Proteomes" id="UP000199652"/>
    </source>
</evidence>
<dbReference type="HAMAP" id="MF_01021">
    <property type="entry name" value="HisI"/>
    <property type="match status" value="1"/>
</dbReference>
<comment type="pathway">
    <text evidence="5 15">Amino-acid biosynthesis; L-histidine biosynthesis; L-histidine from 5-phospho-alpha-D-ribose 1-diphosphate: step 2/9.</text>
</comment>
<evidence type="ECO:0000259" key="16">
    <source>
        <dbReference type="Pfam" id="PF01502"/>
    </source>
</evidence>
<dbReference type="GO" id="GO:0004635">
    <property type="term" value="F:phosphoribosyl-AMP cyclohydrolase activity"/>
    <property type="evidence" value="ECO:0007669"/>
    <property type="project" value="UniProtKB-UniRule"/>
</dbReference>
<dbReference type="NCBIfam" id="NF000768">
    <property type="entry name" value="PRK00051.1"/>
    <property type="match status" value="1"/>
</dbReference>
<evidence type="ECO:0000256" key="6">
    <source>
        <dbReference type="ARBA" id="ARBA00007731"/>
    </source>
</evidence>
<dbReference type="EMBL" id="FNOU01000016">
    <property type="protein sequence ID" value="SDY10674.1"/>
    <property type="molecule type" value="Genomic_DNA"/>
</dbReference>
<proteinExistence type="inferred from homology"/>
<dbReference type="Gene3D" id="1.10.287.1080">
    <property type="entry name" value="MazG-like"/>
    <property type="match status" value="1"/>
</dbReference>
<evidence type="ECO:0000256" key="5">
    <source>
        <dbReference type="ARBA" id="ARBA00005204"/>
    </source>
</evidence>
<evidence type="ECO:0000256" key="9">
    <source>
        <dbReference type="ARBA" id="ARBA00022605"/>
    </source>
</evidence>
<keyword evidence="8 15" id="KW-0963">Cytoplasm</keyword>
<dbReference type="AlphaFoldDB" id="A0A1H3H7C6"/>
<evidence type="ECO:0000313" key="17">
    <source>
        <dbReference type="EMBL" id="SDY10674.1"/>
    </source>
</evidence>
<dbReference type="FunFam" id="3.10.20.810:FF:000001">
    <property type="entry name" value="Histidine biosynthesis bifunctional protein HisIE"/>
    <property type="match status" value="1"/>
</dbReference>
<dbReference type="SUPFAM" id="SSF141734">
    <property type="entry name" value="HisI-like"/>
    <property type="match status" value="1"/>
</dbReference>
<dbReference type="InterPro" id="IPR023019">
    <property type="entry name" value="His_synth_HisIE"/>
</dbReference>
<dbReference type="SUPFAM" id="SSF101386">
    <property type="entry name" value="all-alpha NTP pyrophosphatases"/>
    <property type="match status" value="1"/>
</dbReference>
<evidence type="ECO:0000256" key="7">
    <source>
        <dbReference type="ARBA" id="ARBA00008299"/>
    </source>
</evidence>
<sequence>MYDFTKERRMKLKLEDIELKYNDAGLIPAIVQDYRTREVLMMAWMNEDALKRTLATKKATFWSRSRGELWIKGETSGNIQQVVSIDYDCDGDTLLLQVLPAGPACHTGHTSCFYRNLMIDDAANKGNITILHDLAAQIKERRENPVEGSYTNYLFREGVDKICKKIGEESAETIIAAKNNDPEELRYEASDLLYHLAVLLNNQGVTYDELFEVLTKRHTNRRKREY</sequence>
<comment type="similarity">
    <text evidence="6 15">In the C-terminal section; belongs to the PRA-PH family.</text>
</comment>
<protein>
    <recommendedName>
        <fullName evidence="15">Histidine biosynthesis bifunctional protein HisIE</fullName>
    </recommendedName>
    <domain>
        <recommendedName>
            <fullName evidence="15">Phosphoribosyl-AMP cyclohydrolase</fullName>
            <shortName evidence="15">PRA-CH</shortName>
            <ecNumber evidence="15">3.5.4.19</ecNumber>
        </recommendedName>
    </domain>
    <domain>
        <recommendedName>
            <fullName evidence="15">Phosphoribosyl-ATP pyrophosphatase</fullName>
            <shortName evidence="15">PRA-PH</shortName>
            <ecNumber evidence="15">3.6.1.31</ecNumber>
        </recommendedName>
    </domain>
</protein>
<dbReference type="NCBIfam" id="TIGR03188">
    <property type="entry name" value="histidine_hisI"/>
    <property type="match status" value="1"/>
</dbReference>
<dbReference type="STRING" id="1528.SAMN04488579_11661"/>
<keyword evidence="9 15" id="KW-0028">Amino-acid biosynthesis</keyword>
<evidence type="ECO:0000256" key="12">
    <source>
        <dbReference type="ARBA" id="ARBA00022840"/>
    </source>
</evidence>
<dbReference type="InterPro" id="IPR002496">
    <property type="entry name" value="PRib_AMP_CycHydrolase_dom"/>
</dbReference>
<dbReference type="GO" id="GO:0004636">
    <property type="term" value="F:phosphoribosyl-ATP diphosphatase activity"/>
    <property type="evidence" value="ECO:0007669"/>
    <property type="project" value="UniProtKB-UniRule"/>
</dbReference>
<dbReference type="EC" id="3.5.4.19" evidence="15"/>
<evidence type="ECO:0000256" key="1">
    <source>
        <dbReference type="ARBA" id="ARBA00000024"/>
    </source>
</evidence>
<dbReference type="HAMAP" id="MF_01019">
    <property type="entry name" value="HisIE"/>
    <property type="match status" value="1"/>
</dbReference>
<dbReference type="GO" id="GO:0000105">
    <property type="term" value="P:L-histidine biosynthetic process"/>
    <property type="evidence" value="ECO:0007669"/>
    <property type="project" value="UniProtKB-UniRule"/>
</dbReference>